<evidence type="ECO:0000313" key="2">
    <source>
        <dbReference type="Proteomes" id="UP001054945"/>
    </source>
</evidence>
<protein>
    <submittedName>
        <fullName evidence="1">Uncharacterized protein</fullName>
    </submittedName>
</protein>
<reference evidence="1 2" key="1">
    <citation type="submission" date="2021-06" db="EMBL/GenBank/DDBJ databases">
        <title>Caerostris extrusa draft genome.</title>
        <authorList>
            <person name="Kono N."/>
            <person name="Arakawa K."/>
        </authorList>
    </citation>
    <scope>NUCLEOTIDE SEQUENCE [LARGE SCALE GENOMIC DNA]</scope>
</reference>
<keyword evidence="2" id="KW-1185">Reference proteome</keyword>
<comment type="caution">
    <text evidence="1">The sequence shown here is derived from an EMBL/GenBank/DDBJ whole genome shotgun (WGS) entry which is preliminary data.</text>
</comment>
<accession>A0AAV4UX31</accession>
<name>A0AAV4UX31_CAEEX</name>
<dbReference type="Proteomes" id="UP001054945">
    <property type="component" value="Unassembled WGS sequence"/>
</dbReference>
<organism evidence="1 2">
    <name type="scientific">Caerostris extrusa</name>
    <name type="common">Bark spider</name>
    <name type="synonym">Caerostris bankana</name>
    <dbReference type="NCBI Taxonomy" id="172846"/>
    <lineage>
        <taxon>Eukaryota</taxon>
        <taxon>Metazoa</taxon>
        <taxon>Ecdysozoa</taxon>
        <taxon>Arthropoda</taxon>
        <taxon>Chelicerata</taxon>
        <taxon>Arachnida</taxon>
        <taxon>Araneae</taxon>
        <taxon>Araneomorphae</taxon>
        <taxon>Entelegynae</taxon>
        <taxon>Araneoidea</taxon>
        <taxon>Araneidae</taxon>
        <taxon>Caerostris</taxon>
    </lineage>
</organism>
<sequence length="125" mass="14682">MSQSSPQQKKTDCRRFCDSKGIFYTLNPIIITAKGFPPLNAKDLTFFSMRVRKMANWNFYFGHERPPIKRLLPAVRRKMRKDRTEFLLPVAGVNGAAFTNMQQRSFRRNEIRAVFSRQLLLELIL</sequence>
<evidence type="ECO:0000313" key="1">
    <source>
        <dbReference type="EMBL" id="GIY61905.1"/>
    </source>
</evidence>
<proteinExistence type="predicted"/>
<gene>
    <name evidence="1" type="ORF">CEXT_12431</name>
</gene>
<dbReference type="EMBL" id="BPLR01013548">
    <property type="protein sequence ID" value="GIY61905.1"/>
    <property type="molecule type" value="Genomic_DNA"/>
</dbReference>
<dbReference type="AlphaFoldDB" id="A0AAV4UX31"/>